<evidence type="ECO:0000313" key="1">
    <source>
        <dbReference type="EMBL" id="KAJ9113446.1"/>
    </source>
</evidence>
<comment type="caution">
    <text evidence="1">The sequence shown here is derived from an EMBL/GenBank/DDBJ whole genome shotgun (WGS) entry which is preliminary data.</text>
</comment>
<evidence type="ECO:0000313" key="2">
    <source>
        <dbReference type="Proteomes" id="UP001241377"/>
    </source>
</evidence>
<proteinExistence type="predicted"/>
<name>A0ACC2WQU0_9TREE</name>
<keyword evidence="2" id="KW-1185">Reference proteome</keyword>
<dbReference type="EMBL" id="JASBWR010000002">
    <property type="protein sequence ID" value="KAJ9113446.1"/>
    <property type="molecule type" value="Genomic_DNA"/>
</dbReference>
<accession>A0ACC2WQU0</accession>
<sequence length="211" mass="22270">MGHRLRAAASPVGTEFRFFRSGALLPRGPVSTGRFSCGRASGSGEVWLETLDSSGSFSDGTGAVAEKSASSEAMAYGDGSLELHGAGTYRTKGIHRSDLGQVPLEDARPRVWAEACKLEVVLLVLAKGFLVNEEVNSSGRNAADNQASVLGAPLVERAAGAETERKYGWVDHGSGEDVEVFGQSEMKSCRTAVDPRGSNVSEMSVTDENED</sequence>
<protein>
    <submittedName>
        <fullName evidence="1">Uncharacterized protein</fullName>
    </submittedName>
</protein>
<reference evidence="1" key="1">
    <citation type="submission" date="2023-04" db="EMBL/GenBank/DDBJ databases">
        <title>Draft Genome sequencing of Naganishia species isolated from polar environments using Oxford Nanopore Technology.</title>
        <authorList>
            <person name="Leo P."/>
            <person name="Venkateswaran K."/>
        </authorList>
    </citation>
    <scope>NUCLEOTIDE SEQUENCE</scope>
    <source>
        <strain evidence="1">MNA-CCFEE 5261</strain>
    </source>
</reference>
<dbReference type="Proteomes" id="UP001241377">
    <property type="component" value="Unassembled WGS sequence"/>
</dbReference>
<organism evidence="1 2">
    <name type="scientific">Naganishia cerealis</name>
    <dbReference type="NCBI Taxonomy" id="610337"/>
    <lineage>
        <taxon>Eukaryota</taxon>
        <taxon>Fungi</taxon>
        <taxon>Dikarya</taxon>
        <taxon>Basidiomycota</taxon>
        <taxon>Agaricomycotina</taxon>
        <taxon>Tremellomycetes</taxon>
        <taxon>Filobasidiales</taxon>
        <taxon>Filobasidiaceae</taxon>
        <taxon>Naganishia</taxon>
    </lineage>
</organism>
<gene>
    <name evidence="1" type="ORF">QFC19_000366</name>
</gene>